<dbReference type="InterPro" id="IPR000719">
    <property type="entry name" value="Prot_kinase_dom"/>
</dbReference>
<dbReference type="InterPro" id="IPR011009">
    <property type="entry name" value="Kinase-like_dom_sf"/>
</dbReference>
<proteinExistence type="predicted"/>
<dbReference type="PANTHER" id="PTHR46699">
    <property type="entry name" value="SERINE/THREONINE-PROTEIN KINASE STN8, CHLOROPLASTIC-RELATED"/>
    <property type="match status" value="1"/>
</dbReference>
<dbReference type="PROSITE" id="PS50011">
    <property type="entry name" value="PROTEIN_KINASE_DOM"/>
    <property type="match status" value="1"/>
</dbReference>
<dbReference type="CDD" id="cd14013">
    <property type="entry name" value="STKc_SNT7_plant"/>
    <property type="match status" value="1"/>
</dbReference>
<feature type="domain" description="Protein kinase" evidence="2">
    <location>
        <begin position="144"/>
        <end position="461"/>
    </location>
</feature>
<dbReference type="eggNOG" id="KOG0594">
    <property type="taxonomic scope" value="Eukaryota"/>
</dbReference>
<dbReference type="GO" id="GO:0004672">
    <property type="term" value="F:protein kinase activity"/>
    <property type="evidence" value="ECO:0007669"/>
    <property type="project" value="InterPro"/>
</dbReference>
<keyword evidence="4" id="KW-1185">Reference proteome</keyword>
<protein>
    <recommendedName>
        <fullName evidence="2">Protein kinase domain-containing protein</fullName>
    </recommendedName>
</protein>
<dbReference type="SMART" id="SM00220">
    <property type="entry name" value="S_TKc"/>
    <property type="match status" value="1"/>
</dbReference>
<dbReference type="KEGG" id="cvr:CHLNCDRAFT_26777"/>
<dbReference type="AlphaFoldDB" id="E1ZP43"/>
<feature type="compositionally biased region" description="Low complexity" evidence="1">
    <location>
        <begin position="18"/>
        <end position="28"/>
    </location>
</feature>
<dbReference type="OrthoDB" id="10252171at2759"/>
<dbReference type="Gene3D" id="3.30.200.20">
    <property type="entry name" value="Phosphorylase Kinase, domain 1"/>
    <property type="match status" value="1"/>
</dbReference>
<dbReference type="RefSeq" id="XP_005844483.1">
    <property type="nucleotide sequence ID" value="XM_005844421.1"/>
</dbReference>
<dbReference type="GeneID" id="17351939"/>
<dbReference type="PANTHER" id="PTHR46699:SF4">
    <property type="entry name" value="SERINE_THREONINE-PROTEIN KINASE STN7, CHLOROPLASTIC"/>
    <property type="match status" value="1"/>
</dbReference>
<sequence length="602" mass="66056">MPSQRTPARQAAAGVGGSRRPAAPALPQRQRRHRAAAPSAALLPEHVDAAVSGLHHLQHLLTLAYEPIVLPCSTMNCGDLTHRSTLDPVLRMEERGINPQGLALLAAAAFYLTRAPGVLSGFIDTYLQAPMQARTAKVYGKEDFDMGRKIATGGFGTVYLAEMGEGQQRRQVIVKKATEFGEAEVWMNERMMRVSPQSAARFITAFSDGRGAVGDSTWLVWEYEGDYTLADLMQKKEFPYNLEQSLFGRELNIPKGPERKAAIIRVALQQLLGCLEKCHSVGIVHRDVKPQNCILSEQDSKIKLIDFGAAADLRIGINYVPNQYLLDPRYAPPQQYIMSKQTPRAPPAPVAALLSPVLWQLNAPDRFDMYSVGVVLLQMAFPLLRGDNTLINFNKQLAEQYGWNLNAWRKALEKRGDKAYAEGFAVLDADGGAGWQLLCNLIQYDPSKRLSASAALAHPYFGVATPSAIISSTFGTIGTVVSKGGGRSDRAAATCGPESGVVAWQQAAEGPECCSSKVILLTWRCRCWRCRLQDELPENLANSSSTIAWWQSRQAEVDARLRVRRAAMGRVAQTVSEIQENGKKAVNKLPKIFELVGGKANK</sequence>
<evidence type="ECO:0000313" key="4">
    <source>
        <dbReference type="Proteomes" id="UP000008141"/>
    </source>
</evidence>
<dbReference type="EMBL" id="GL433856">
    <property type="protein sequence ID" value="EFN52381.1"/>
    <property type="molecule type" value="Genomic_DNA"/>
</dbReference>
<organism evidence="4">
    <name type="scientific">Chlorella variabilis</name>
    <name type="common">Green alga</name>
    <dbReference type="NCBI Taxonomy" id="554065"/>
    <lineage>
        <taxon>Eukaryota</taxon>
        <taxon>Viridiplantae</taxon>
        <taxon>Chlorophyta</taxon>
        <taxon>core chlorophytes</taxon>
        <taxon>Trebouxiophyceae</taxon>
        <taxon>Chlorellales</taxon>
        <taxon>Chlorellaceae</taxon>
        <taxon>Chlorella clade</taxon>
        <taxon>Chlorella</taxon>
    </lineage>
</organism>
<dbReference type="InParanoid" id="E1ZP43"/>
<evidence type="ECO:0000313" key="3">
    <source>
        <dbReference type="EMBL" id="EFN52381.1"/>
    </source>
</evidence>
<accession>E1ZP43</accession>
<dbReference type="SUPFAM" id="SSF56112">
    <property type="entry name" value="Protein kinase-like (PK-like)"/>
    <property type="match status" value="1"/>
</dbReference>
<dbReference type="Gene3D" id="1.10.510.10">
    <property type="entry name" value="Transferase(Phosphotransferase) domain 1"/>
    <property type="match status" value="1"/>
</dbReference>
<evidence type="ECO:0000259" key="2">
    <source>
        <dbReference type="PROSITE" id="PS50011"/>
    </source>
</evidence>
<dbReference type="PROSITE" id="PS00108">
    <property type="entry name" value="PROTEIN_KINASE_ST"/>
    <property type="match status" value="1"/>
</dbReference>
<reference evidence="3 4" key="1">
    <citation type="journal article" date="2010" name="Plant Cell">
        <title>The Chlorella variabilis NC64A genome reveals adaptation to photosymbiosis, coevolution with viruses, and cryptic sex.</title>
        <authorList>
            <person name="Blanc G."/>
            <person name="Duncan G."/>
            <person name="Agarkova I."/>
            <person name="Borodovsky M."/>
            <person name="Gurnon J."/>
            <person name="Kuo A."/>
            <person name="Lindquist E."/>
            <person name="Lucas S."/>
            <person name="Pangilinan J."/>
            <person name="Polle J."/>
            <person name="Salamov A."/>
            <person name="Terry A."/>
            <person name="Yamada T."/>
            <person name="Dunigan D.D."/>
            <person name="Grigoriev I.V."/>
            <person name="Claverie J.M."/>
            <person name="Van Etten J.L."/>
        </authorList>
    </citation>
    <scope>NUCLEOTIDE SEQUENCE [LARGE SCALE GENOMIC DNA]</scope>
    <source>
        <strain evidence="3 4">NC64A</strain>
    </source>
</reference>
<gene>
    <name evidence="3" type="ORF">CHLNCDRAFT_26777</name>
</gene>
<dbReference type="Proteomes" id="UP000008141">
    <property type="component" value="Unassembled WGS sequence"/>
</dbReference>
<dbReference type="STRING" id="554065.E1ZP43"/>
<feature type="region of interest" description="Disordered" evidence="1">
    <location>
        <begin position="1"/>
        <end position="36"/>
    </location>
</feature>
<name>E1ZP43_CHLVA</name>
<dbReference type="FunCoup" id="E1ZP43">
    <property type="interactions" value="411"/>
</dbReference>
<dbReference type="InterPro" id="IPR008271">
    <property type="entry name" value="Ser/Thr_kinase_AS"/>
</dbReference>
<dbReference type="GO" id="GO:0005524">
    <property type="term" value="F:ATP binding"/>
    <property type="evidence" value="ECO:0007669"/>
    <property type="project" value="InterPro"/>
</dbReference>
<dbReference type="Pfam" id="PF00069">
    <property type="entry name" value="Pkinase"/>
    <property type="match status" value="1"/>
</dbReference>
<evidence type="ECO:0000256" key="1">
    <source>
        <dbReference type="SAM" id="MobiDB-lite"/>
    </source>
</evidence>